<dbReference type="Pfam" id="PF00027">
    <property type="entry name" value="cNMP_binding"/>
    <property type="match status" value="1"/>
</dbReference>
<dbReference type="InterPro" id="IPR036397">
    <property type="entry name" value="RNaseH_sf"/>
</dbReference>
<dbReference type="GO" id="GO:0008773">
    <property type="term" value="F:[protein-PII] uridylyltransferase activity"/>
    <property type="evidence" value="ECO:0007669"/>
    <property type="project" value="InterPro"/>
</dbReference>
<feature type="domain" description="CBS" evidence="4">
    <location>
        <begin position="252"/>
        <end position="307"/>
    </location>
</feature>
<dbReference type="PROSITE" id="PS51371">
    <property type="entry name" value="CBS"/>
    <property type="match status" value="2"/>
</dbReference>
<dbReference type="Pfam" id="PF03445">
    <property type="entry name" value="DUF294"/>
    <property type="match status" value="1"/>
</dbReference>
<dbReference type="GO" id="GO:0003677">
    <property type="term" value="F:DNA binding"/>
    <property type="evidence" value="ECO:0007669"/>
    <property type="project" value="InterPro"/>
</dbReference>
<dbReference type="Gene3D" id="3.10.580.10">
    <property type="entry name" value="CBS-domain"/>
    <property type="match status" value="1"/>
</dbReference>
<dbReference type="PROSITE" id="PS50042">
    <property type="entry name" value="CNMP_BINDING_3"/>
    <property type="match status" value="1"/>
</dbReference>
<dbReference type="InterPro" id="IPR012337">
    <property type="entry name" value="RNaseH-like_sf"/>
</dbReference>
<dbReference type="Pfam" id="PF00571">
    <property type="entry name" value="CBS"/>
    <property type="match status" value="2"/>
</dbReference>
<dbReference type="GO" id="GO:0004527">
    <property type="term" value="F:exonuclease activity"/>
    <property type="evidence" value="ECO:0007669"/>
    <property type="project" value="UniProtKB-ARBA"/>
</dbReference>
<dbReference type="InterPro" id="IPR018821">
    <property type="entry name" value="DUF294_put_nucleoTrafse_sb-bd"/>
</dbReference>
<dbReference type="Pfam" id="PF00929">
    <property type="entry name" value="RNase_T"/>
    <property type="match status" value="1"/>
</dbReference>
<dbReference type="InterPro" id="IPR018490">
    <property type="entry name" value="cNMP-bd_dom_sf"/>
</dbReference>
<dbReference type="SMART" id="SM00116">
    <property type="entry name" value="CBS"/>
    <property type="match status" value="2"/>
</dbReference>
<dbReference type="InterPro" id="IPR013520">
    <property type="entry name" value="Ribonucl_H"/>
</dbReference>
<sequence length="692" mass="75978">MSPKTPLKALAYTAIDLEATGLDPTRDRPVALGAVRLVGGRLGAELELLLDPGRPVGREAQALHGLSREALKGKPTLKEALPPFLAFLQGTVLLAHQAHVDLAFLPALKRFPLLDTYLLARFLLPLPGADPRLEALAERFGIPLLRRHTALGDARLVAEVFRHLLPLLEGAGVRTLEAGEFFGFPSLLSGEPPALSVVAKTPVKVLSFPQEAFQRLLMYPEVARFFGQGLVQRVQLRRVPEPSLFAPVGSLVQRPPALIPASATVEEAARRMREEGISSLLVEASPLGILTDRDLRNRVLAEGRPPTTPVAEVMTAPLFTLPVETPIYEALAAMVERGIHHLPLTEGEKVVGVVTHTDILLNQAQSPLLLLRRIERLELERYSPEVASLVESLFHRGLGGVEIGRVVASLNDALIRRLVKEAEAALGPPPVVYAFMVFGSEGRREQALLTDQDNALAVAEEGHEAYFQTLAEHVVGGLIRAGIPECKGGYMATRWRKTLRAWQDTFRHWMEAPEPQALLDTQIFFDFRSAAGSLSLKPLEEAVLEGSQKGVFRYHLAQASLAFRPPLGLFGRVRTEEGFIDLKRHALAPIVALARLYALMAGSLAKGTVERLKAAAEGGTLSQEGAERLEEAFRFFFALRLKHQLTALRQGKEVDNRVLWSALTPGERRRALEGFRAIAEMQESTASRFQLR</sequence>
<evidence type="ECO:0000256" key="1">
    <source>
        <dbReference type="ARBA" id="ARBA00023122"/>
    </source>
</evidence>
<evidence type="ECO:0000259" key="3">
    <source>
        <dbReference type="PROSITE" id="PS50042"/>
    </source>
</evidence>
<proteinExistence type="predicted"/>
<organism evidence="5">
    <name type="scientific">Thermus islandicus</name>
    <dbReference type="NCBI Taxonomy" id="540988"/>
    <lineage>
        <taxon>Bacteria</taxon>
        <taxon>Thermotogati</taxon>
        <taxon>Deinococcota</taxon>
        <taxon>Deinococci</taxon>
        <taxon>Thermales</taxon>
        <taxon>Thermaceae</taxon>
        <taxon>Thermus</taxon>
    </lineage>
</organism>
<dbReference type="InterPro" id="IPR006054">
    <property type="entry name" value="DnaQ"/>
</dbReference>
<dbReference type="SUPFAM" id="SSF51206">
    <property type="entry name" value="cAMP-binding domain-like"/>
    <property type="match status" value="1"/>
</dbReference>
<dbReference type="InterPro" id="IPR046342">
    <property type="entry name" value="CBS_dom_sf"/>
</dbReference>
<dbReference type="Gene3D" id="2.60.120.10">
    <property type="entry name" value="Jelly Rolls"/>
    <property type="match status" value="1"/>
</dbReference>
<accession>A0A7C2FQH8</accession>
<dbReference type="NCBIfam" id="TIGR00573">
    <property type="entry name" value="dnaq"/>
    <property type="match status" value="1"/>
</dbReference>
<evidence type="ECO:0000313" key="5">
    <source>
        <dbReference type="EMBL" id="HEH81763.1"/>
    </source>
</evidence>
<gene>
    <name evidence="5" type="ORF">ENP73_01880</name>
</gene>
<reference evidence="5" key="1">
    <citation type="journal article" date="2020" name="mSystems">
        <title>Genome- and Community-Level Interaction Insights into Carbon Utilization and Element Cycling Functions of Hydrothermarchaeota in Hydrothermal Sediment.</title>
        <authorList>
            <person name="Zhou Z."/>
            <person name="Liu Y."/>
            <person name="Xu W."/>
            <person name="Pan J."/>
            <person name="Luo Z.H."/>
            <person name="Li M."/>
        </authorList>
    </citation>
    <scope>NUCLEOTIDE SEQUENCE [LARGE SCALE GENOMIC DNA]</scope>
    <source>
        <strain evidence="5">SpSt-246</strain>
    </source>
</reference>
<dbReference type="SMART" id="SM00479">
    <property type="entry name" value="EXOIII"/>
    <property type="match status" value="1"/>
</dbReference>
<dbReference type="GO" id="GO:0003887">
    <property type="term" value="F:DNA-directed DNA polymerase activity"/>
    <property type="evidence" value="ECO:0007669"/>
    <property type="project" value="InterPro"/>
</dbReference>
<evidence type="ECO:0000256" key="2">
    <source>
        <dbReference type="PROSITE-ProRule" id="PRU00703"/>
    </source>
</evidence>
<dbReference type="CDD" id="cd04587">
    <property type="entry name" value="CBS_pair_CAP-ED_NT_Pol-beta-like_DUF294_assoc"/>
    <property type="match status" value="1"/>
</dbReference>
<feature type="domain" description="Cyclic nucleotide-binding" evidence="3">
    <location>
        <begin position="173"/>
        <end position="218"/>
    </location>
</feature>
<dbReference type="GO" id="GO:0006260">
    <property type="term" value="P:DNA replication"/>
    <property type="evidence" value="ECO:0007669"/>
    <property type="project" value="InterPro"/>
</dbReference>
<dbReference type="PANTHER" id="PTHR43080">
    <property type="entry name" value="CBS DOMAIN-CONTAINING PROTEIN CBSX3, MITOCHONDRIAL"/>
    <property type="match status" value="1"/>
</dbReference>
<dbReference type="InterPro" id="IPR051257">
    <property type="entry name" value="Diverse_CBS-Domain"/>
</dbReference>
<name>A0A7C2FQH8_9DEIN</name>
<dbReference type="FunFam" id="3.30.420.10:FF:000045">
    <property type="entry name" value="3'-5' exonuclease DinG"/>
    <property type="match status" value="1"/>
</dbReference>
<feature type="domain" description="CBS" evidence="4">
    <location>
        <begin position="314"/>
        <end position="370"/>
    </location>
</feature>
<dbReference type="CDD" id="cd05401">
    <property type="entry name" value="NT_GlnE_GlnD_like"/>
    <property type="match status" value="1"/>
</dbReference>
<dbReference type="EMBL" id="DSKL01000078">
    <property type="protein sequence ID" value="HEH81763.1"/>
    <property type="molecule type" value="Genomic_DNA"/>
</dbReference>
<dbReference type="SUPFAM" id="SSF54631">
    <property type="entry name" value="CBS-domain pair"/>
    <property type="match status" value="1"/>
</dbReference>
<dbReference type="InterPro" id="IPR005105">
    <property type="entry name" value="GlnD_Uridyltrans_N"/>
</dbReference>
<dbReference type="InterPro" id="IPR000595">
    <property type="entry name" value="cNMP-bd_dom"/>
</dbReference>
<dbReference type="CDD" id="cd06127">
    <property type="entry name" value="DEDDh"/>
    <property type="match status" value="1"/>
</dbReference>
<dbReference type="InterPro" id="IPR014710">
    <property type="entry name" value="RmlC-like_jellyroll"/>
</dbReference>
<dbReference type="AlphaFoldDB" id="A0A7C2FQH8"/>
<dbReference type="Gene3D" id="3.30.420.10">
    <property type="entry name" value="Ribonuclease H-like superfamily/Ribonuclease H"/>
    <property type="match status" value="1"/>
</dbReference>
<dbReference type="InterPro" id="IPR000644">
    <property type="entry name" value="CBS_dom"/>
</dbReference>
<dbReference type="Pfam" id="PF10335">
    <property type="entry name" value="DUF294_C"/>
    <property type="match status" value="1"/>
</dbReference>
<dbReference type="SUPFAM" id="SSF53098">
    <property type="entry name" value="Ribonuclease H-like"/>
    <property type="match status" value="1"/>
</dbReference>
<keyword evidence="1 2" id="KW-0129">CBS domain</keyword>
<comment type="caution">
    <text evidence="5">The sequence shown here is derived from an EMBL/GenBank/DDBJ whole genome shotgun (WGS) entry which is preliminary data.</text>
</comment>
<evidence type="ECO:0000259" key="4">
    <source>
        <dbReference type="PROSITE" id="PS51371"/>
    </source>
</evidence>
<protein>
    <submittedName>
        <fullName evidence="5">CBS domain-containing protein</fullName>
    </submittedName>
</protein>
<dbReference type="CDD" id="cd00038">
    <property type="entry name" value="CAP_ED"/>
    <property type="match status" value="1"/>
</dbReference>
<dbReference type="PANTHER" id="PTHR43080:SF2">
    <property type="entry name" value="CBS DOMAIN-CONTAINING PROTEIN"/>
    <property type="match status" value="1"/>
</dbReference>